<sequence length="145" mass="16199">QPKFEFVTILPDANFGPILCGDPHSTGSWVVNLMKGEDKDAKVVPNQWYIDIRDDARLHIFGLSKPELADQRIWAAAGPFGWNDLIRILKKHYPDANIPDENPKWVTSPLKVDSEVGRKLLGGWTSLEQCVVDTAKSVGYLAISE</sequence>
<proteinExistence type="predicted"/>
<keyword evidence="2" id="KW-1185">Reference proteome</keyword>
<dbReference type="OrthoDB" id="2735536at2759"/>
<dbReference type="HOGENOM" id="CLU_1791442_0_0_1"/>
<dbReference type="InterPro" id="IPR036291">
    <property type="entry name" value="NAD(P)-bd_dom_sf"/>
</dbReference>
<evidence type="ECO:0000313" key="1">
    <source>
        <dbReference type="EMBL" id="EJU02038.1"/>
    </source>
</evidence>
<dbReference type="STRING" id="1858805.M5GCY0"/>
<dbReference type="EMBL" id="JH795863">
    <property type="protein sequence ID" value="EJU02038.1"/>
    <property type="molecule type" value="Genomic_DNA"/>
</dbReference>
<dbReference type="Gene3D" id="3.40.50.720">
    <property type="entry name" value="NAD(P)-binding Rossmann-like Domain"/>
    <property type="match status" value="1"/>
</dbReference>
<dbReference type="RefSeq" id="XP_040628935.1">
    <property type="nucleotide sequence ID" value="XM_040775091.1"/>
</dbReference>
<protein>
    <submittedName>
        <fullName evidence="1">Uncharacterized protein</fullName>
    </submittedName>
</protein>
<reference evidence="1 2" key="1">
    <citation type="journal article" date="2012" name="Science">
        <title>The Paleozoic origin of enzymatic lignin decomposition reconstructed from 31 fungal genomes.</title>
        <authorList>
            <person name="Floudas D."/>
            <person name="Binder M."/>
            <person name="Riley R."/>
            <person name="Barry K."/>
            <person name="Blanchette R.A."/>
            <person name="Henrissat B."/>
            <person name="Martinez A.T."/>
            <person name="Otillar R."/>
            <person name="Spatafora J.W."/>
            <person name="Yadav J.S."/>
            <person name="Aerts A."/>
            <person name="Benoit I."/>
            <person name="Boyd A."/>
            <person name="Carlson A."/>
            <person name="Copeland A."/>
            <person name="Coutinho P.M."/>
            <person name="de Vries R.P."/>
            <person name="Ferreira P."/>
            <person name="Findley K."/>
            <person name="Foster B."/>
            <person name="Gaskell J."/>
            <person name="Glotzer D."/>
            <person name="Gorecki P."/>
            <person name="Heitman J."/>
            <person name="Hesse C."/>
            <person name="Hori C."/>
            <person name="Igarashi K."/>
            <person name="Jurgens J.A."/>
            <person name="Kallen N."/>
            <person name="Kersten P."/>
            <person name="Kohler A."/>
            <person name="Kuees U."/>
            <person name="Kumar T.K.A."/>
            <person name="Kuo A."/>
            <person name="LaButti K."/>
            <person name="Larrondo L.F."/>
            <person name="Lindquist E."/>
            <person name="Ling A."/>
            <person name="Lombard V."/>
            <person name="Lucas S."/>
            <person name="Lundell T."/>
            <person name="Martin R."/>
            <person name="McLaughlin D.J."/>
            <person name="Morgenstern I."/>
            <person name="Morin E."/>
            <person name="Murat C."/>
            <person name="Nagy L.G."/>
            <person name="Nolan M."/>
            <person name="Ohm R.A."/>
            <person name="Patyshakuliyeva A."/>
            <person name="Rokas A."/>
            <person name="Ruiz-Duenas F.J."/>
            <person name="Sabat G."/>
            <person name="Salamov A."/>
            <person name="Samejima M."/>
            <person name="Schmutz J."/>
            <person name="Slot J.C."/>
            <person name="St John F."/>
            <person name="Stenlid J."/>
            <person name="Sun H."/>
            <person name="Sun S."/>
            <person name="Syed K."/>
            <person name="Tsang A."/>
            <person name="Wiebenga A."/>
            <person name="Young D."/>
            <person name="Pisabarro A."/>
            <person name="Eastwood D.C."/>
            <person name="Martin F."/>
            <person name="Cullen D."/>
            <person name="Grigoriev I.V."/>
            <person name="Hibbett D.S."/>
        </authorList>
    </citation>
    <scope>NUCLEOTIDE SEQUENCE [LARGE SCALE GENOMIC DNA]</scope>
    <source>
        <strain evidence="1 2">DJM-731 SS1</strain>
    </source>
</reference>
<name>M5GCY0_DACPD</name>
<accession>M5GCY0</accession>
<dbReference type="GeneID" id="63690153"/>
<dbReference type="SUPFAM" id="SSF51735">
    <property type="entry name" value="NAD(P)-binding Rossmann-fold domains"/>
    <property type="match status" value="1"/>
</dbReference>
<gene>
    <name evidence="1" type="ORF">DACRYDRAFT_52244</name>
</gene>
<evidence type="ECO:0000313" key="2">
    <source>
        <dbReference type="Proteomes" id="UP000030653"/>
    </source>
</evidence>
<organism evidence="1 2">
    <name type="scientific">Dacryopinax primogenitus (strain DJM 731)</name>
    <name type="common">Brown rot fungus</name>
    <dbReference type="NCBI Taxonomy" id="1858805"/>
    <lineage>
        <taxon>Eukaryota</taxon>
        <taxon>Fungi</taxon>
        <taxon>Dikarya</taxon>
        <taxon>Basidiomycota</taxon>
        <taxon>Agaricomycotina</taxon>
        <taxon>Dacrymycetes</taxon>
        <taxon>Dacrymycetales</taxon>
        <taxon>Dacrymycetaceae</taxon>
        <taxon>Dacryopinax</taxon>
    </lineage>
</organism>
<dbReference type="Proteomes" id="UP000030653">
    <property type="component" value="Unassembled WGS sequence"/>
</dbReference>
<dbReference type="AlphaFoldDB" id="M5GCY0"/>
<dbReference type="OMA" id="LADQRIW"/>
<feature type="non-terminal residue" evidence="1">
    <location>
        <position position="145"/>
    </location>
</feature>